<dbReference type="AlphaFoldDB" id="Q8RF56"/>
<evidence type="ECO:0000256" key="1">
    <source>
        <dbReference type="SAM" id="Phobius"/>
    </source>
</evidence>
<dbReference type="EnsemblBacteria" id="AAL95058">
    <property type="protein sequence ID" value="AAL95058"/>
    <property type="gene ID" value="FN0862"/>
</dbReference>
<organism evidence="2">
    <name type="scientific">Fusobacterium nucleatum subsp. nucleatum (strain ATCC 25586 / DSM 15643 / BCRC 10681 / CIP 101130 / JCM 8532 / KCTC 2640 / LMG 13131 / VPI 4355)</name>
    <dbReference type="NCBI Taxonomy" id="190304"/>
    <lineage>
        <taxon>Bacteria</taxon>
        <taxon>Fusobacteriati</taxon>
        <taxon>Fusobacteriota</taxon>
        <taxon>Fusobacteriia</taxon>
        <taxon>Fusobacteriales</taxon>
        <taxon>Fusobacteriaceae</taxon>
        <taxon>Fusobacterium</taxon>
    </lineage>
</organism>
<dbReference type="STRING" id="190304.FN0862"/>
<dbReference type="EMBL" id="CP028101">
    <property type="protein sequence ID" value="AVQ15235.1"/>
    <property type="molecule type" value="Genomic_DNA"/>
</dbReference>
<dbReference type="HOGENOM" id="CLU_2568928_0_0_0"/>
<gene>
    <name evidence="2" type="ordered locus">FN0862</name>
    <name evidence="3" type="ORF">C7Y58_07335</name>
</gene>
<evidence type="ECO:0000313" key="4">
    <source>
        <dbReference type="Proteomes" id="UP000241660"/>
    </source>
</evidence>
<evidence type="ECO:0000313" key="2">
    <source>
        <dbReference type="EMBL" id="AAL95058.1"/>
    </source>
</evidence>
<reference evidence="2" key="1">
    <citation type="journal article" date="2002" name="J. Bacteriol.">
        <title>Genome sequence and analysis of the oral bacterium Fusobacterium nucleatum strain ATCC 25586.</title>
        <authorList>
            <person name="Kapatral V."/>
            <person name="Anderson I."/>
            <person name="Ivanova N."/>
            <person name="Reznik G."/>
            <person name="Los T."/>
            <person name="Lykidis A."/>
            <person name="Bhattacharyya A."/>
            <person name="Bartman A."/>
            <person name="Gardner W."/>
            <person name="Grechkin G."/>
            <person name="Zhu L."/>
            <person name="Vasieva O."/>
            <person name="Chu L."/>
            <person name="Kogan Y."/>
            <person name="Chaga O."/>
            <person name="Goltsman E."/>
            <person name="Bernal A."/>
            <person name="Larsen N."/>
            <person name="D'Souza M."/>
            <person name="Walunas T."/>
            <person name="Pusch G."/>
            <person name="Haselkorn R."/>
            <person name="Fonstein M."/>
            <person name="Kyrpides N."/>
            <person name="Overbeek R."/>
        </authorList>
    </citation>
    <scope>NUCLEOTIDE SEQUENCE [LARGE SCALE GENOMIC DNA]</scope>
    <source>
        <strain evidence="2">ATCC 25586</strain>
    </source>
</reference>
<dbReference type="EMBL" id="AE009951">
    <property type="protein sequence ID" value="AAL95058.1"/>
    <property type="molecule type" value="Genomic_DNA"/>
</dbReference>
<feature type="transmembrane region" description="Helical" evidence="1">
    <location>
        <begin position="6"/>
        <end position="23"/>
    </location>
</feature>
<keyword evidence="1" id="KW-0472">Membrane</keyword>
<dbReference type="PaxDb" id="190304-FN0862"/>
<protein>
    <submittedName>
        <fullName evidence="2">Uncharacterized protein</fullName>
    </submittedName>
</protein>
<dbReference type="BioCyc" id="FNUC190304:G1FZS-1445-MONOMER"/>
<proteinExistence type="predicted"/>
<keyword evidence="4" id="KW-1185">Reference proteome</keyword>
<reference evidence="4" key="2">
    <citation type="journal article" date="2018" name="MSphere">
        <title>Fusobacterium Genomics Using MinION and Illumina Sequencing Enables Genome Completion and Correction.</title>
        <authorList>
            <person name="Todd S.M."/>
            <person name="Settlage R.E."/>
            <person name="Lahmers K.K."/>
            <person name="Slade D.J."/>
        </authorList>
    </citation>
    <scope>NUCLEOTIDE SEQUENCE [LARGE SCALE GENOMIC DNA]</scope>
    <source>
        <strain evidence="4">ATCC 25586</strain>
    </source>
</reference>
<dbReference type="GeneID" id="79783848"/>
<keyword evidence="1" id="KW-1133">Transmembrane helix</keyword>
<dbReference type="InParanoid" id="Q8RF56"/>
<dbReference type="KEGG" id="fnu:FN0862"/>
<accession>Q8RF56</accession>
<evidence type="ECO:0000313" key="3">
    <source>
        <dbReference type="EMBL" id="AVQ15235.1"/>
    </source>
</evidence>
<dbReference type="Proteomes" id="UP000241660">
    <property type="component" value="Chromosome"/>
</dbReference>
<reference evidence="3" key="3">
    <citation type="submission" date="2018-03" db="EMBL/GenBank/DDBJ databases">
        <title>Complete Fusobacterium genomes using hybrid Minion sequencing.</title>
        <authorList>
            <person name="Slade D.J."/>
            <person name="Lahmers K."/>
        </authorList>
    </citation>
    <scope>NUCLEOTIDE SEQUENCE</scope>
    <source>
        <strain evidence="3">ATCC 25586</strain>
    </source>
</reference>
<keyword evidence="1" id="KW-0812">Transmembrane</keyword>
<name>Q8RF56_FUSNN</name>
<sequence>MNRIVYTIGGFILMGISEIFKYYHLSRIFGKTGDLIGVVGLIAAVYGLWPIIKIFLALIGIRDNDSSSRLVREIKKKCRKS</sequence>
<dbReference type="RefSeq" id="WP_011016709.1">
    <property type="nucleotide sequence ID" value="NZ_CP028101.1"/>
</dbReference>
<feature type="transmembrane region" description="Helical" evidence="1">
    <location>
        <begin position="35"/>
        <end position="61"/>
    </location>
</feature>